<keyword evidence="2" id="KW-0804">Transcription</keyword>
<evidence type="ECO:0000313" key="4">
    <source>
        <dbReference type="EMBL" id="OBH66781.1"/>
    </source>
</evidence>
<dbReference type="SUPFAM" id="SSF46785">
    <property type="entry name" value="Winged helix' DNA-binding domain"/>
    <property type="match status" value="1"/>
</dbReference>
<feature type="domain" description="HTH iclR-type" evidence="3">
    <location>
        <begin position="32"/>
        <end position="91"/>
    </location>
</feature>
<dbReference type="GO" id="GO:0003677">
    <property type="term" value="F:DNA binding"/>
    <property type="evidence" value="ECO:0007669"/>
    <property type="project" value="InterPro"/>
</dbReference>
<dbReference type="InterPro" id="IPR050707">
    <property type="entry name" value="HTH_MetabolicPath_Reg"/>
</dbReference>
<protein>
    <recommendedName>
        <fullName evidence="3">HTH iclR-type domain-containing protein</fullName>
    </recommendedName>
</protein>
<dbReference type="InterPro" id="IPR005471">
    <property type="entry name" value="Tscrpt_reg_IclR_N"/>
</dbReference>
<evidence type="ECO:0000256" key="2">
    <source>
        <dbReference type="ARBA" id="ARBA00023163"/>
    </source>
</evidence>
<dbReference type="RefSeq" id="WP_064949953.1">
    <property type="nucleotide sequence ID" value="NZ_LZJS01000007.1"/>
</dbReference>
<dbReference type="EMBL" id="LZJS01000007">
    <property type="protein sequence ID" value="OBH66781.1"/>
    <property type="molecule type" value="Genomic_DNA"/>
</dbReference>
<dbReference type="SMART" id="SM00346">
    <property type="entry name" value="HTH_ICLR"/>
    <property type="match status" value="1"/>
</dbReference>
<evidence type="ECO:0000259" key="3">
    <source>
        <dbReference type="PROSITE" id="PS51077"/>
    </source>
</evidence>
<sequence>MVDQSELDRLTDRMAIGRRARPTGGSFHNDGRGVLESAFELLDHVAALEPVRLLDLATATGIPRETVRRLLQQLIAVGAVSRQDTRYRLGASLLGLGSRVSPERRLRVAASRPIAELATATGAAVQLSAVIGGDAVYLDAVEGRSPVGFLVEPGARVPPQCVSWGAYKALGGGAPIVDAGGVVAGVSCVAVAIPLGGNAAAAVSVLVPGPHPPFGLLAATRATGARIARLLRTP</sequence>
<dbReference type="InterPro" id="IPR036388">
    <property type="entry name" value="WH-like_DNA-bd_sf"/>
</dbReference>
<dbReference type="Gene3D" id="3.30.450.40">
    <property type="match status" value="1"/>
</dbReference>
<dbReference type="Proteomes" id="UP000093861">
    <property type="component" value="Unassembled WGS sequence"/>
</dbReference>
<gene>
    <name evidence="4" type="ORF">A5685_17035</name>
</gene>
<evidence type="ECO:0000256" key="1">
    <source>
        <dbReference type="ARBA" id="ARBA00023015"/>
    </source>
</evidence>
<dbReference type="AlphaFoldDB" id="A0A1A2SRN7"/>
<organism evidence="4">
    <name type="scientific">Mycobacterium colombiense</name>
    <dbReference type="NCBI Taxonomy" id="339268"/>
    <lineage>
        <taxon>Bacteria</taxon>
        <taxon>Bacillati</taxon>
        <taxon>Actinomycetota</taxon>
        <taxon>Actinomycetes</taxon>
        <taxon>Mycobacteriales</taxon>
        <taxon>Mycobacteriaceae</taxon>
        <taxon>Mycobacterium</taxon>
        <taxon>Mycobacterium avium complex (MAC)</taxon>
    </lineage>
</organism>
<keyword evidence="1" id="KW-0805">Transcription regulation</keyword>
<dbReference type="Pfam" id="PF09339">
    <property type="entry name" value="HTH_IclR"/>
    <property type="match status" value="1"/>
</dbReference>
<dbReference type="InterPro" id="IPR029016">
    <property type="entry name" value="GAF-like_dom_sf"/>
</dbReference>
<dbReference type="InterPro" id="IPR036390">
    <property type="entry name" value="WH_DNA-bd_sf"/>
</dbReference>
<dbReference type="PANTHER" id="PTHR30136">
    <property type="entry name" value="HELIX-TURN-HELIX TRANSCRIPTIONAL REGULATOR, ICLR FAMILY"/>
    <property type="match status" value="1"/>
</dbReference>
<reference evidence="4" key="1">
    <citation type="submission" date="2016-06" db="EMBL/GenBank/DDBJ databases">
        <authorList>
            <person name="Kjaerup R.B."/>
            <person name="Dalgaard T.S."/>
            <person name="Juul-Madsen H.R."/>
        </authorList>
    </citation>
    <scope>NUCLEOTIDE SEQUENCE [LARGE SCALE GENOMIC DNA]</scope>
    <source>
        <strain evidence="4">E2464</strain>
    </source>
</reference>
<dbReference type="GO" id="GO:0003700">
    <property type="term" value="F:DNA-binding transcription factor activity"/>
    <property type="evidence" value="ECO:0007669"/>
    <property type="project" value="TreeGrafter"/>
</dbReference>
<name>A0A1A2SRN7_9MYCO</name>
<accession>A0A1A2SRN7</accession>
<dbReference type="GO" id="GO:0045892">
    <property type="term" value="P:negative regulation of DNA-templated transcription"/>
    <property type="evidence" value="ECO:0007669"/>
    <property type="project" value="TreeGrafter"/>
</dbReference>
<proteinExistence type="predicted"/>
<comment type="caution">
    <text evidence="4">The sequence shown here is derived from an EMBL/GenBank/DDBJ whole genome shotgun (WGS) entry which is preliminary data.</text>
</comment>
<dbReference type="PANTHER" id="PTHR30136:SF24">
    <property type="entry name" value="HTH-TYPE TRANSCRIPTIONAL REPRESSOR ALLR"/>
    <property type="match status" value="1"/>
</dbReference>
<dbReference type="Gene3D" id="1.10.10.10">
    <property type="entry name" value="Winged helix-like DNA-binding domain superfamily/Winged helix DNA-binding domain"/>
    <property type="match status" value="1"/>
</dbReference>
<dbReference type="SUPFAM" id="SSF55781">
    <property type="entry name" value="GAF domain-like"/>
    <property type="match status" value="1"/>
</dbReference>
<dbReference type="PROSITE" id="PS51077">
    <property type="entry name" value="HTH_ICLR"/>
    <property type="match status" value="1"/>
</dbReference>